<accession>A0A1W1EAB1</accession>
<name>A0A1W1EAB1_9ZZZZ</name>
<reference evidence="1" key="1">
    <citation type="submission" date="2016-10" db="EMBL/GenBank/DDBJ databases">
        <authorList>
            <person name="de Groot N.N."/>
        </authorList>
    </citation>
    <scope>NUCLEOTIDE SEQUENCE</scope>
</reference>
<evidence type="ECO:0008006" key="2">
    <source>
        <dbReference type="Google" id="ProtNLM"/>
    </source>
</evidence>
<dbReference type="Gene3D" id="2.30.30.40">
    <property type="entry name" value="SH3 Domains"/>
    <property type="match status" value="1"/>
</dbReference>
<dbReference type="EMBL" id="FPIB01000025">
    <property type="protein sequence ID" value="SFV90850.1"/>
    <property type="molecule type" value="Genomic_DNA"/>
</dbReference>
<proteinExistence type="predicted"/>
<sequence length="359" mass="41562">MKKNVAAILFLSASLVASDISYPGLFAHVVHIADDDTLNVRERPDYHSKKTGELPIDAFVGVDYCTKKGKSTWCRIFHLAQRNYAHFGYGAKPGWVNARYLDFDNSGYVIIDGKPDCDYALRCTKSRCEVVDDYTTDAGDGHISALKTRWIERERLKASDRFSAMRDDPDASGYCTTDRGNAFLQMEKEKTILEKSNDPLQKKIRKIVSLLHRLEYGGKDGFAAYVHPLKGVVMSWHVHFGGENDIRFKREDIQNIQKRRDQKRFWGYTYGKGDEVYMSLFEYMAKLTKPLNIISQTVQLKTLKGFVCPPQTECKGYEVFWRDENTKTPEYDWQGLVMIFERYQGKWYVVGLLRDRWTI</sequence>
<gene>
    <name evidence="1" type="ORF">MNB_SV-4-652</name>
</gene>
<protein>
    <recommendedName>
        <fullName evidence="2">SH3b domain-containing protein</fullName>
    </recommendedName>
</protein>
<organism evidence="1">
    <name type="scientific">hydrothermal vent metagenome</name>
    <dbReference type="NCBI Taxonomy" id="652676"/>
    <lineage>
        <taxon>unclassified sequences</taxon>
        <taxon>metagenomes</taxon>
        <taxon>ecological metagenomes</taxon>
    </lineage>
</organism>
<evidence type="ECO:0000313" key="1">
    <source>
        <dbReference type="EMBL" id="SFV90850.1"/>
    </source>
</evidence>
<dbReference type="AlphaFoldDB" id="A0A1W1EAB1"/>